<dbReference type="GO" id="GO:0006567">
    <property type="term" value="P:L-threonine catabolic process"/>
    <property type="evidence" value="ECO:0007669"/>
    <property type="project" value="TreeGrafter"/>
</dbReference>
<sequence length="384" mass="40016">MSELSTSRQWRGVIREYADRLDVTESTPVVTLGEGGTPLIEAHPLSERTGARVWIKVEGMNPTGSFKDRGMTMAVTKAVERGAKVVVCASTGNTSASAAAYATRAGITAAVLVPEGKIAIGKLSQAIAHNARLLQVQGNFDDCLDIARELAANYPVHLVNSVNNDRIEGQKTAAFEVVEVLGDAPDYHLLPLGNAGNYTAYHRGYREEITRNAATRLPRMFGFQAEGSAPIVRGHVVTDPETIASAIRIGNPASWELALVARDDSDGYFGMFSDAKILEAHRILSADVGIFVEPASAIGVAGLLERAEAGMIPKGSTVVITVTGHGLKDPQWAVRRPDGSDVTPTVVPVDAAEVAEALGLGAAAAGGSASAGPSSGGTDPASPA</sequence>
<evidence type="ECO:0000256" key="4">
    <source>
        <dbReference type="ARBA" id="ARBA00005517"/>
    </source>
</evidence>
<feature type="binding site" evidence="14">
    <location>
        <position position="93"/>
    </location>
    <ligand>
        <name>pyridoxal 5'-phosphate</name>
        <dbReference type="ChEBI" id="CHEBI:597326"/>
    </ligand>
</feature>
<feature type="binding site" evidence="14">
    <location>
        <begin position="193"/>
        <end position="197"/>
    </location>
    <ligand>
        <name>pyridoxal 5'-phosphate</name>
        <dbReference type="ChEBI" id="CHEBI:597326"/>
    </ligand>
</feature>
<evidence type="ECO:0000259" key="16">
    <source>
        <dbReference type="Pfam" id="PF00291"/>
    </source>
</evidence>
<dbReference type="InterPro" id="IPR004450">
    <property type="entry name" value="Thr_synthase-like"/>
</dbReference>
<evidence type="ECO:0000256" key="6">
    <source>
        <dbReference type="ARBA" id="ARBA00018679"/>
    </source>
</evidence>
<keyword evidence="18" id="KW-1185">Reference proteome</keyword>
<protein>
    <recommendedName>
        <fullName evidence="6 12">Threonine synthase</fullName>
        <ecNumber evidence="5 12">4.2.3.1</ecNumber>
    </recommendedName>
</protein>
<evidence type="ECO:0000313" key="18">
    <source>
        <dbReference type="Proteomes" id="UP000298488"/>
    </source>
</evidence>
<dbReference type="FunFam" id="3.40.50.1100:FF:000014">
    <property type="entry name" value="Threonine synthase"/>
    <property type="match status" value="1"/>
</dbReference>
<name>A0A4R8VD22_9MICO</name>
<dbReference type="Pfam" id="PF00291">
    <property type="entry name" value="PALP"/>
    <property type="match status" value="1"/>
</dbReference>
<dbReference type="UniPathway" id="UPA00050">
    <property type="reaction ID" value="UER00065"/>
</dbReference>
<evidence type="ECO:0000256" key="7">
    <source>
        <dbReference type="ARBA" id="ARBA00022605"/>
    </source>
</evidence>
<dbReference type="InterPro" id="IPR001926">
    <property type="entry name" value="TrpB-like_PALP"/>
</dbReference>
<dbReference type="SUPFAM" id="SSF53686">
    <property type="entry name" value="Tryptophan synthase beta subunit-like PLP-dependent enzymes"/>
    <property type="match status" value="1"/>
</dbReference>
<dbReference type="Gene3D" id="3.40.50.1100">
    <property type="match status" value="2"/>
</dbReference>
<comment type="pathway">
    <text evidence="3 13">Amino-acid biosynthesis; L-threonine biosynthesis; L-threonine from L-aspartate: step 5/5.</text>
</comment>
<proteinExistence type="inferred from homology"/>
<evidence type="ECO:0000256" key="10">
    <source>
        <dbReference type="ARBA" id="ARBA00023239"/>
    </source>
</evidence>
<evidence type="ECO:0000256" key="9">
    <source>
        <dbReference type="ARBA" id="ARBA00022898"/>
    </source>
</evidence>
<dbReference type="PIRSF" id="PIRSF038945">
    <property type="entry name" value="Thr_synthase"/>
    <property type="match status" value="1"/>
</dbReference>
<evidence type="ECO:0000256" key="15">
    <source>
        <dbReference type="PIRSR" id="PIRSR038945-2"/>
    </source>
</evidence>
<dbReference type="CDD" id="cd01563">
    <property type="entry name" value="Thr-synth_1"/>
    <property type="match status" value="1"/>
</dbReference>
<comment type="cofactor">
    <cofactor evidence="1 13 14">
        <name>pyridoxal 5'-phosphate</name>
        <dbReference type="ChEBI" id="CHEBI:597326"/>
    </cofactor>
</comment>
<keyword evidence="8 13" id="KW-0791">Threonine biosynthesis</keyword>
<evidence type="ECO:0000256" key="1">
    <source>
        <dbReference type="ARBA" id="ARBA00001933"/>
    </source>
</evidence>
<keyword evidence="9 13" id="KW-0663">Pyridoxal phosphate</keyword>
<feature type="binding site" evidence="14">
    <location>
        <position position="323"/>
    </location>
    <ligand>
        <name>pyridoxal 5'-phosphate</name>
        <dbReference type="ChEBI" id="CHEBI:597326"/>
    </ligand>
</feature>
<dbReference type="OrthoDB" id="9778118at2"/>
<dbReference type="RefSeq" id="WP_104096475.1">
    <property type="nucleotide sequence ID" value="NZ_JACHBP010000001.1"/>
</dbReference>
<dbReference type="EC" id="4.2.3.1" evidence="5 12"/>
<evidence type="ECO:0000256" key="14">
    <source>
        <dbReference type="PIRSR" id="PIRSR038945-1"/>
    </source>
</evidence>
<comment type="catalytic activity">
    <reaction evidence="11 13">
        <text>O-phospho-L-homoserine + H2O = L-threonine + phosphate</text>
        <dbReference type="Rhea" id="RHEA:10840"/>
        <dbReference type="ChEBI" id="CHEBI:15377"/>
        <dbReference type="ChEBI" id="CHEBI:43474"/>
        <dbReference type="ChEBI" id="CHEBI:57590"/>
        <dbReference type="ChEBI" id="CHEBI:57926"/>
        <dbReference type="EC" id="4.2.3.1"/>
    </reaction>
</comment>
<dbReference type="EMBL" id="SOFI01000003">
    <property type="protein sequence ID" value="TFB80625.1"/>
    <property type="molecule type" value="Genomic_DNA"/>
</dbReference>
<dbReference type="PANTHER" id="PTHR48078">
    <property type="entry name" value="THREONINE DEHYDRATASE, MITOCHONDRIAL-RELATED"/>
    <property type="match status" value="1"/>
</dbReference>
<dbReference type="GO" id="GO:0003941">
    <property type="term" value="F:L-serine ammonia-lyase activity"/>
    <property type="evidence" value="ECO:0007669"/>
    <property type="project" value="TreeGrafter"/>
</dbReference>
<dbReference type="GO" id="GO:0009088">
    <property type="term" value="P:threonine biosynthetic process"/>
    <property type="evidence" value="ECO:0007669"/>
    <property type="project" value="UniProtKB-UniRule"/>
</dbReference>
<keyword evidence="7 13" id="KW-0028">Amino-acid biosynthesis</keyword>
<dbReference type="Proteomes" id="UP000298488">
    <property type="component" value="Unassembled WGS sequence"/>
</dbReference>
<gene>
    <name evidence="17" type="ORF">E3N84_11645</name>
</gene>
<evidence type="ECO:0000256" key="12">
    <source>
        <dbReference type="NCBIfam" id="TIGR00260"/>
    </source>
</evidence>
<dbReference type="GO" id="GO:0004794">
    <property type="term" value="F:threonine deaminase activity"/>
    <property type="evidence" value="ECO:0007669"/>
    <property type="project" value="TreeGrafter"/>
</dbReference>
<comment type="caution">
    <text evidence="17">The sequence shown here is derived from an EMBL/GenBank/DDBJ whole genome shotgun (WGS) entry which is preliminary data.</text>
</comment>
<dbReference type="PANTHER" id="PTHR48078:SF6">
    <property type="entry name" value="L-THREONINE DEHYDRATASE CATABOLIC TDCB"/>
    <property type="match status" value="1"/>
</dbReference>
<evidence type="ECO:0000313" key="17">
    <source>
        <dbReference type="EMBL" id="TFB80625.1"/>
    </source>
</evidence>
<dbReference type="InterPro" id="IPR000634">
    <property type="entry name" value="Ser/Thr_deHydtase_PyrdxlP-BS"/>
</dbReference>
<dbReference type="FunFam" id="3.40.50.1100:FF:000013">
    <property type="entry name" value="Threonine synthase"/>
    <property type="match status" value="1"/>
</dbReference>
<comment type="function">
    <text evidence="2 13">Catalyzes the gamma-elimination of phosphate from L-phosphohomoserine and the beta-addition of water to produce L-threonine.</text>
</comment>
<evidence type="ECO:0000256" key="13">
    <source>
        <dbReference type="PIRNR" id="PIRNR038945"/>
    </source>
</evidence>
<reference evidence="17 18" key="1">
    <citation type="submission" date="2019-03" db="EMBL/GenBank/DDBJ databases">
        <title>Genomics of glacier-inhabiting Cryobacterium strains.</title>
        <authorList>
            <person name="Liu Q."/>
            <person name="Xin Y.-H."/>
        </authorList>
    </citation>
    <scope>NUCLEOTIDE SEQUENCE [LARGE SCALE GENOMIC DNA]</scope>
    <source>
        <strain evidence="17 18">CGMCC 1.10440</strain>
    </source>
</reference>
<comment type="similarity">
    <text evidence="4 13">Belongs to the threonine synthase family.</text>
</comment>
<dbReference type="InterPro" id="IPR026260">
    <property type="entry name" value="Thr_Synthase_bac/arc"/>
</dbReference>
<accession>A0A4R8VD22</accession>
<keyword evidence="10 13" id="KW-0456">Lyase</keyword>
<evidence type="ECO:0000256" key="2">
    <source>
        <dbReference type="ARBA" id="ARBA00003648"/>
    </source>
</evidence>
<feature type="domain" description="Tryptophan synthase beta chain-like PALP" evidence="16">
    <location>
        <begin position="30"/>
        <end position="324"/>
    </location>
</feature>
<evidence type="ECO:0000256" key="8">
    <source>
        <dbReference type="ARBA" id="ARBA00022697"/>
    </source>
</evidence>
<dbReference type="NCBIfam" id="TIGR00260">
    <property type="entry name" value="thrC"/>
    <property type="match status" value="1"/>
</dbReference>
<dbReference type="AlphaFoldDB" id="A0A4R8VD22"/>
<feature type="modified residue" description="N6-(pyridoxal phosphate)lysine" evidence="15">
    <location>
        <position position="67"/>
    </location>
</feature>
<dbReference type="PROSITE" id="PS00165">
    <property type="entry name" value="DEHYDRATASE_SER_THR"/>
    <property type="match status" value="1"/>
</dbReference>
<dbReference type="InterPro" id="IPR036052">
    <property type="entry name" value="TrpB-like_PALP_sf"/>
</dbReference>
<evidence type="ECO:0000256" key="11">
    <source>
        <dbReference type="ARBA" id="ARBA00049144"/>
    </source>
</evidence>
<dbReference type="GO" id="GO:0006565">
    <property type="term" value="P:L-serine catabolic process"/>
    <property type="evidence" value="ECO:0007669"/>
    <property type="project" value="TreeGrafter"/>
</dbReference>
<evidence type="ECO:0000256" key="5">
    <source>
        <dbReference type="ARBA" id="ARBA00013028"/>
    </source>
</evidence>
<dbReference type="GO" id="GO:0004795">
    <property type="term" value="F:threonine synthase activity"/>
    <property type="evidence" value="ECO:0007669"/>
    <property type="project" value="UniProtKB-UniRule"/>
</dbReference>
<dbReference type="GO" id="GO:0030170">
    <property type="term" value="F:pyridoxal phosphate binding"/>
    <property type="evidence" value="ECO:0007669"/>
    <property type="project" value="InterPro"/>
</dbReference>
<evidence type="ECO:0000256" key="3">
    <source>
        <dbReference type="ARBA" id="ARBA00004979"/>
    </source>
</evidence>
<organism evidence="17 18">
    <name type="scientific">Terrimesophilobacter mesophilus</name>
    <dbReference type="NCBI Taxonomy" id="433647"/>
    <lineage>
        <taxon>Bacteria</taxon>
        <taxon>Bacillati</taxon>
        <taxon>Actinomycetota</taxon>
        <taxon>Actinomycetes</taxon>
        <taxon>Micrococcales</taxon>
        <taxon>Microbacteriaceae</taxon>
        <taxon>Terrimesophilobacter</taxon>
    </lineage>
</organism>
<dbReference type="InterPro" id="IPR050147">
    <property type="entry name" value="Ser/Thr_Dehydratase"/>
</dbReference>
<dbReference type="GO" id="GO:0009097">
    <property type="term" value="P:isoleucine biosynthetic process"/>
    <property type="evidence" value="ECO:0007669"/>
    <property type="project" value="TreeGrafter"/>
</dbReference>